<dbReference type="InterPro" id="IPR011990">
    <property type="entry name" value="TPR-like_helical_dom_sf"/>
</dbReference>
<dbReference type="Gene3D" id="1.25.40.10">
    <property type="entry name" value="Tetratricopeptide repeat domain"/>
    <property type="match status" value="1"/>
</dbReference>
<name>A0AAD9IIJ9_PROWI</name>
<dbReference type="EMBL" id="JASFZW010000006">
    <property type="protein sequence ID" value="KAK2077754.1"/>
    <property type="molecule type" value="Genomic_DNA"/>
</dbReference>
<dbReference type="InterPro" id="IPR019734">
    <property type="entry name" value="TPR_rpt"/>
</dbReference>
<accession>A0AAD9IIJ9</accession>
<evidence type="ECO:0000256" key="5">
    <source>
        <dbReference type="ARBA" id="ARBA00022803"/>
    </source>
</evidence>
<gene>
    <name evidence="9" type="ORF">QBZ16_004601</name>
</gene>
<keyword evidence="6" id="KW-0131">Cell cycle</keyword>
<keyword evidence="3" id="KW-0498">Mitosis</keyword>
<sequence>MTGKQRAPSPELAATMQQLRSLVHDCLAKHMYDSAIFFADKLVSMSGQAPAEVYTLAQGFYCRGQHRRCLHLLRSTQLIDKDVRIRYLASRCMLACGELEECLELLGGEAASNPSELSLGALPPAVPGTINYLSVTCLMRGRVFDAQENLAKATAWYRHALQTDPFNYEAYEALVGLRRLAPGEEAQLLAGLDIPPGQEWLRLLYQSATRTGGVETEAALATLEAPATAPAPPPRREAAETPTLARAAPPPGPETDGRVRGWGLAEDADVAAARADWALTQSALARDPYALQCLPWHCAAGVRLRKKQDLFLLAHRVMDAHEQSGTAWYAVGCYYLATESRGAEAATRAFARATRADRGCSPAWLGLAAALTASGEAEAALQAYRSASRLFPGLHEPLLGMARAYASMNVMPLAEQVLSQAHEIAPHDLAVCNELGALAFRQRRFEEAAGWFRTAVSLLPDGGAMAARSAGAVAILVNLGHSLRKLGQLEEAASTLERAVALSGGGDASAHGALAFTLHLAGRLPEAVEQYHVTLSLAPGDAFAADMLAIAVEEDVELFMETVEEEYADPGGDGMASPVALF</sequence>
<dbReference type="Pfam" id="PF13432">
    <property type="entry name" value="TPR_16"/>
    <property type="match status" value="3"/>
</dbReference>
<dbReference type="AlphaFoldDB" id="A0AAD9IIJ9"/>
<evidence type="ECO:0000313" key="10">
    <source>
        <dbReference type="Proteomes" id="UP001255856"/>
    </source>
</evidence>
<evidence type="ECO:0000256" key="2">
    <source>
        <dbReference type="ARBA" id="ARBA00022737"/>
    </source>
</evidence>
<keyword evidence="10" id="KW-1185">Reference proteome</keyword>
<dbReference type="GO" id="GO:0016567">
    <property type="term" value="P:protein ubiquitination"/>
    <property type="evidence" value="ECO:0007669"/>
    <property type="project" value="TreeGrafter"/>
</dbReference>
<feature type="repeat" description="TPR" evidence="7">
    <location>
        <begin position="429"/>
        <end position="462"/>
    </location>
</feature>
<keyword evidence="2" id="KW-0677">Repeat</keyword>
<evidence type="ECO:0000256" key="3">
    <source>
        <dbReference type="ARBA" id="ARBA00022776"/>
    </source>
</evidence>
<dbReference type="PANTHER" id="PTHR12558">
    <property type="entry name" value="CELL DIVISION CYCLE 16,23,27"/>
    <property type="match status" value="1"/>
</dbReference>
<keyword evidence="5 7" id="KW-0802">TPR repeat</keyword>
<dbReference type="GO" id="GO:0005680">
    <property type="term" value="C:anaphase-promoting complex"/>
    <property type="evidence" value="ECO:0007669"/>
    <property type="project" value="TreeGrafter"/>
</dbReference>
<evidence type="ECO:0000256" key="4">
    <source>
        <dbReference type="ARBA" id="ARBA00022786"/>
    </source>
</evidence>
<dbReference type="Proteomes" id="UP001255856">
    <property type="component" value="Unassembled WGS sequence"/>
</dbReference>
<evidence type="ECO:0000256" key="6">
    <source>
        <dbReference type="ARBA" id="ARBA00023306"/>
    </source>
</evidence>
<protein>
    <submittedName>
        <fullName evidence="9">Uncharacterized protein</fullName>
    </submittedName>
</protein>
<dbReference type="SUPFAM" id="SSF48452">
    <property type="entry name" value="TPR-like"/>
    <property type="match status" value="2"/>
</dbReference>
<reference evidence="9" key="1">
    <citation type="submission" date="2021-01" db="EMBL/GenBank/DDBJ databases">
        <authorList>
            <person name="Eckstrom K.M.E."/>
        </authorList>
    </citation>
    <scope>NUCLEOTIDE SEQUENCE</scope>
    <source>
        <strain evidence="9">UVCC 0001</strain>
    </source>
</reference>
<evidence type="ECO:0000256" key="8">
    <source>
        <dbReference type="SAM" id="MobiDB-lite"/>
    </source>
</evidence>
<organism evidence="9 10">
    <name type="scientific">Prototheca wickerhamii</name>
    <dbReference type="NCBI Taxonomy" id="3111"/>
    <lineage>
        <taxon>Eukaryota</taxon>
        <taxon>Viridiplantae</taxon>
        <taxon>Chlorophyta</taxon>
        <taxon>core chlorophytes</taxon>
        <taxon>Trebouxiophyceae</taxon>
        <taxon>Chlorellales</taxon>
        <taxon>Chlorellaceae</taxon>
        <taxon>Prototheca</taxon>
    </lineage>
</organism>
<dbReference type="PROSITE" id="PS50005">
    <property type="entry name" value="TPR"/>
    <property type="match status" value="2"/>
</dbReference>
<dbReference type="GO" id="GO:0031145">
    <property type="term" value="P:anaphase-promoting complex-dependent catabolic process"/>
    <property type="evidence" value="ECO:0007669"/>
    <property type="project" value="TreeGrafter"/>
</dbReference>
<dbReference type="GO" id="GO:0051301">
    <property type="term" value="P:cell division"/>
    <property type="evidence" value="ECO:0007669"/>
    <property type="project" value="UniProtKB-KW"/>
</dbReference>
<evidence type="ECO:0000256" key="1">
    <source>
        <dbReference type="ARBA" id="ARBA00022618"/>
    </source>
</evidence>
<feature type="repeat" description="TPR" evidence="7">
    <location>
        <begin position="473"/>
        <end position="506"/>
    </location>
</feature>
<evidence type="ECO:0000313" key="9">
    <source>
        <dbReference type="EMBL" id="KAK2077754.1"/>
    </source>
</evidence>
<feature type="region of interest" description="Disordered" evidence="8">
    <location>
        <begin position="226"/>
        <end position="259"/>
    </location>
</feature>
<dbReference type="SMART" id="SM00028">
    <property type="entry name" value="TPR"/>
    <property type="match status" value="6"/>
</dbReference>
<dbReference type="GO" id="GO:0045842">
    <property type="term" value="P:positive regulation of mitotic metaphase/anaphase transition"/>
    <property type="evidence" value="ECO:0007669"/>
    <property type="project" value="TreeGrafter"/>
</dbReference>
<keyword evidence="1" id="KW-0132">Cell division</keyword>
<evidence type="ECO:0000256" key="7">
    <source>
        <dbReference type="PROSITE-ProRule" id="PRU00339"/>
    </source>
</evidence>
<dbReference type="GO" id="GO:0005737">
    <property type="term" value="C:cytoplasm"/>
    <property type="evidence" value="ECO:0007669"/>
    <property type="project" value="TreeGrafter"/>
</dbReference>
<comment type="caution">
    <text evidence="9">The sequence shown here is derived from an EMBL/GenBank/DDBJ whole genome shotgun (WGS) entry which is preliminary data.</text>
</comment>
<keyword evidence="4" id="KW-0833">Ubl conjugation pathway</keyword>
<dbReference type="Pfam" id="PF12895">
    <property type="entry name" value="ANAPC3"/>
    <property type="match status" value="1"/>
</dbReference>
<dbReference type="PANTHER" id="PTHR12558:SF9">
    <property type="entry name" value="CELL DIVISION CYCLE PROTEIN 16 HOMOLOG"/>
    <property type="match status" value="1"/>
</dbReference>
<proteinExistence type="predicted"/>